<evidence type="ECO:0000313" key="1">
    <source>
        <dbReference type="EMBL" id="EMY77426.1"/>
    </source>
</evidence>
<keyword evidence="2" id="KW-1185">Reference proteome</keyword>
<comment type="caution">
    <text evidence="1">The sequence shown here is derived from an EMBL/GenBank/DDBJ whole genome shotgun (WGS) entry which is preliminary data.</text>
</comment>
<organism evidence="1 2">
    <name type="scientific">Leptospira weilii serovar Ranarum str. ICFT</name>
    <dbReference type="NCBI Taxonomy" id="1218598"/>
    <lineage>
        <taxon>Bacteria</taxon>
        <taxon>Pseudomonadati</taxon>
        <taxon>Spirochaetota</taxon>
        <taxon>Spirochaetia</taxon>
        <taxon>Leptospirales</taxon>
        <taxon>Leptospiraceae</taxon>
        <taxon>Leptospira</taxon>
    </lineage>
</organism>
<accession>N1WAY7</accession>
<reference evidence="1" key="1">
    <citation type="submission" date="2013-03" db="EMBL/GenBank/DDBJ databases">
        <authorList>
            <person name="Harkins D.M."/>
            <person name="Durkin A.S."/>
            <person name="Brinkac L.M."/>
            <person name="Haft D.H."/>
            <person name="Selengut J.D."/>
            <person name="Sanka R."/>
            <person name="DePew J."/>
            <person name="Purushe J."/>
            <person name="Hartskeerl R.A."/>
            <person name="Ahmed A."/>
            <person name="van der Linden H."/>
            <person name="Goris M.G.A."/>
            <person name="Vinetz J.M."/>
            <person name="Sutton G.G."/>
            <person name="Nierman W.C."/>
            <person name="Fouts D.E."/>
        </authorList>
    </citation>
    <scope>NUCLEOTIDE SEQUENCE [LARGE SCALE GENOMIC DNA]</scope>
    <source>
        <strain evidence="1">ICFT</strain>
    </source>
</reference>
<gene>
    <name evidence="1" type="ORF">LEP1GSC060_3010</name>
</gene>
<protein>
    <submittedName>
        <fullName evidence="1">Uncharacterized protein</fullName>
    </submittedName>
</protein>
<dbReference type="AlphaFoldDB" id="N1WAY7"/>
<sequence>MRIKPAGSFHICVKAIPGYDKCKQKDYVLERTVNSYR</sequence>
<evidence type="ECO:0000313" key="2">
    <source>
        <dbReference type="Proteomes" id="UP000012313"/>
    </source>
</evidence>
<dbReference type="Proteomes" id="UP000012313">
    <property type="component" value="Unassembled WGS sequence"/>
</dbReference>
<name>N1WAY7_9LEPT</name>
<dbReference type="STRING" id="1218598.LEP1GSC060_3010"/>
<dbReference type="EMBL" id="AOHC02000037">
    <property type="protein sequence ID" value="EMY77426.1"/>
    <property type="molecule type" value="Genomic_DNA"/>
</dbReference>
<proteinExistence type="predicted"/>